<dbReference type="EMBL" id="VBOW01000070">
    <property type="protein sequence ID" value="TMQ57059.1"/>
    <property type="molecule type" value="Genomic_DNA"/>
</dbReference>
<dbReference type="Proteomes" id="UP000316852">
    <property type="component" value="Unassembled WGS sequence"/>
</dbReference>
<evidence type="ECO:0000313" key="1">
    <source>
        <dbReference type="EMBL" id="TMQ57059.1"/>
    </source>
</evidence>
<dbReference type="AlphaFoldDB" id="A0A538T092"/>
<sequence>MLSIEEVQRIVSQGSWELLIGQTEGDFFDCKRTAYRLEENRQREELVKDVSSFANAQGGFVLLGFETKPSATHPADEVESLRPFGSEHLDASRYYAILRDWVLPDIDGLSIRWVPKSPGSMEGFGIIEIPPQREVHRPFVLVHTVQEDGRRRGLLVGYVQRKRDVSQPAAPHEVAQWLRDGRNYQGRVGTELADIRARLEKIQSGGTSGGEAGDAAIDPAVAQVRLDDALGATGLVNRPHYVLAAWPAPKSEPRTILQTGPDTITALLENPPSLRYAGWSLETFDHAMGIVEGKYRQVTNGDRKVLRLYRDGMLLHAVSAGEDFLGWGSPEEYRQSPRIISLAIIEVTYLFCLFYAEVIKDLAIPPKTITFAIRLGKMHSATDKPIRLNPYPAASALQFLEHRQFPAPEEYYAPDIQVRAEGFDPAAVAFGIVREIYLWFRVEASDIPYTDWVSGSQVISAEKIKSSSK</sequence>
<reference evidence="1 2" key="1">
    <citation type="journal article" date="2019" name="Nat. Microbiol.">
        <title>Mediterranean grassland soil C-N compound turnover is dependent on rainfall and depth, and is mediated by genomically divergent microorganisms.</title>
        <authorList>
            <person name="Diamond S."/>
            <person name="Andeer P.F."/>
            <person name="Li Z."/>
            <person name="Crits-Christoph A."/>
            <person name="Burstein D."/>
            <person name="Anantharaman K."/>
            <person name="Lane K.R."/>
            <person name="Thomas B.C."/>
            <person name="Pan C."/>
            <person name="Northen T.R."/>
            <person name="Banfield J.F."/>
        </authorList>
    </citation>
    <scope>NUCLEOTIDE SEQUENCE [LARGE SCALE GENOMIC DNA]</scope>
    <source>
        <strain evidence="1">WS_6</strain>
    </source>
</reference>
<dbReference type="Gene3D" id="3.30.950.30">
    <property type="entry name" value="Schlafen, AAA domain"/>
    <property type="match status" value="1"/>
</dbReference>
<protein>
    <submittedName>
        <fullName evidence="1">Uncharacterized protein</fullName>
    </submittedName>
</protein>
<evidence type="ECO:0000313" key="2">
    <source>
        <dbReference type="Proteomes" id="UP000316852"/>
    </source>
</evidence>
<accession>A0A538T092</accession>
<organism evidence="1 2">
    <name type="scientific">Eiseniibacteriota bacterium</name>
    <dbReference type="NCBI Taxonomy" id="2212470"/>
    <lineage>
        <taxon>Bacteria</taxon>
        <taxon>Candidatus Eiseniibacteriota</taxon>
    </lineage>
</organism>
<proteinExistence type="predicted"/>
<comment type="caution">
    <text evidence="1">The sequence shown here is derived from an EMBL/GenBank/DDBJ whole genome shotgun (WGS) entry which is preliminary data.</text>
</comment>
<name>A0A538T092_UNCEI</name>
<dbReference type="InterPro" id="IPR038461">
    <property type="entry name" value="Schlafen_AlbA_2_dom_sf"/>
</dbReference>
<gene>
    <name evidence="1" type="ORF">E6K76_11530</name>
</gene>